<name>A0A133VP87_9EURY</name>
<dbReference type="InterPro" id="IPR036412">
    <property type="entry name" value="HAD-like_sf"/>
</dbReference>
<dbReference type="SMART" id="SM00831">
    <property type="entry name" value="Cation_ATPase_N"/>
    <property type="match status" value="1"/>
</dbReference>
<dbReference type="SUPFAM" id="SSF81660">
    <property type="entry name" value="Metal cation-transporting ATPase, ATP-binding domain N"/>
    <property type="match status" value="1"/>
</dbReference>
<evidence type="ECO:0000256" key="10">
    <source>
        <dbReference type="SAM" id="Coils"/>
    </source>
</evidence>
<dbReference type="Proteomes" id="UP000070175">
    <property type="component" value="Unassembled WGS sequence"/>
</dbReference>
<evidence type="ECO:0000259" key="13">
    <source>
        <dbReference type="SMART" id="SM00831"/>
    </source>
</evidence>
<dbReference type="PRINTS" id="PR00120">
    <property type="entry name" value="HATPASE"/>
</dbReference>
<proteinExistence type="predicted"/>
<feature type="transmembrane region" description="Helical" evidence="12">
    <location>
        <begin position="816"/>
        <end position="836"/>
    </location>
</feature>
<dbReference type="PRINTS" id="PR00119">
    <property type="entry name" value="CATATPASE"/>
</dbReference>
<dbReference type="InterPro" id="IPR059000">
    <property type="entry name" value="ATPase_P-type_domA"/>
</dbReference>
<evidence type="ECO:0000256" key="1">
    <source>
        <dbReference type="ARBA" id="ARBA00004651"/>
    </source>
</evidence>
<dbReference type="GO" id="GO:0046872">
    <property type="term" value="F:metal ion binding"/>
    <property type="evidence" value="ECO:0007669"/>
    <property type="project" value="UniProtKB-KW"/>
</dbReference>
<dbReference type="SUPFAM" id="SSF56784">
    <property type="entry name" value="HAD-like"/>
    <property type="match status" value="1"/>
</dbReference>
<dbReference type="PROSITE" id="PS00154">
    <property type="entry name" value="ATPASE_E1_E2"/>
    <property type="match status" value="1"/>
</dbReference>
<feature type="transmembrane region" description="Helical" evidence="12">
    <location>
        <begin position="712"/>
        <end position="730"/>
    </location>
</feature>
<feature type="transmembrane region" description="Helical" evidence="12">
    <location>
        <begin position="82"/>
        <end position="102"/>
    </location>
</feature>
<dbReference type="AlphaFoldDB" id="A0A133VP87"/>
<keyword evidence="7" id="KW-1278">Translocase</keyword>
<feature type="transmembrane region" description="Helical" evidence="12">
    <location>
        <begin position="679"/>
        <end position="700"/>
    </location>
</feature>
<dbReference type="InterPro" id="IPR008250">
    <property type="entry name" value="ATPase_P-typ_transduc_dom_A_sf"/>
</dbReference>
<feature type="transmembrane region" description="Helical" evidence="12">
    <location>
        <begin position="60"/>
        <end position="76"/>
    </location>
</feature>
<dbReference type="InterPro" id="IPR044492">
    <property type="entry name" value="P_typ_ATPase_HD_dom"/>
</dbReference>
<evidence type="ECO:0000256" key="4">
    <source>
        <dbReference type="ARBA" id="ARBA00022723"/>
    </source>
</evidence>
<evidence type="ECO:0000256" key="8">
    <source>
        <dbReference type="ARBA" id="ARBA00022989"/>
    </source>
</evidence>
<dbReference type="GO" id="GO:0019829">
    <property type="term" value="F:ATPase-coupled monoatomic cation transmembrane transporter activity"/>
    <property type="evidence" value="ECO:0007669"/>
    <property type="project" value="UniProtKB-ARBA"/>
</dbReference>
<dbReference type="GO" id="GO:0046873">
    <property type="term" value="F:metal ion transmembrane transporter activity"/>
    <property type="evidence" value="ECO:0007669"/>
    <property type="project" value="UniProtKB-ARBA"/>
</dbReference>
<keyword evidence="9 12" id="KW-0472">Membrane</keyword>
<dbReference type="EMBL" id="LHYJ01000020">
    <property type="protein sequence ID" value="KXB08276.1"/>
    <property type="molecule type" value="Genomic_DNA"/>
</dbReference>
<dbReference type="Pfam" id="PF00690">
    <property type="entry name" value="Cation_ATPase_N"/>
    <property type="match status" value="1"/>
</dbReference>
<feature type="domain" description="Cation-transporting P-type ATPase N-terminal" evidence="13">
    <location>
        <begin position="4"/>
        <end position="77"/>
    </location>
</feature>
<dbReference type="NCBIfam" id="TIGR01494">
    <property type="entry name" value="ATPase_P-type"/>
    <property type="match status" value="3"/>
</dbReference>
<feature type="compositionally biased region" description="Acidic residues" evidence="11">
    <location>
        <begin position="14"/>
        <end position="23"/>
    </location>
</feature>
<dbReference type="InterPro" id="IPR023298">
    <property type="entry name" value="ATPase_P-typ_TM_dom_sf"/>
</dbReference>
<evidence type="ECO:0000256" key="12">
    <source>
        <dbReference type="SAM" id="Phobius"/>
    </source>
</evidence>
<feature type="transmembrane region" description="Helical" evidence="12">
    <location>
        <begin position="848"/>
        <end position="868"/>
    </location>
</feature>
<dbReference type="InterPro" id="IPR006068">
    <property type="entry name" value="ATPase_P-typ_cation-transptr_C"/>
</dbReference>
<keyword evidence="15" id="KW-1185">Reference proteome</keyword>
<dbReference type="Gene3D" id="3.40.1110.10">
    <property type="entry name" value="Calcium-transporting ATPase, cytoplasmic domain N"/>
    <property type="match status" value="1"/>
</dbReference>
<evidence type="ECO:0000313" key="15">
    <source>
        <dbReference type="Proteomes" id="UP000070175"/>
    </source>
</evidence>
<dbReference type="InterPro" id="IPR018303">
    <property type="entry name" value="ATPase_P-typ_P_site"/>
</dbReference>
<dbReference type="SFLD" id="SFLDS00003">
    <property type="entry name" value="Haloacid_Dehalogenase"/>
    <property type="match status" value="1"/>
</dbReference>
<keyword evidence="5" id="KW-0547">Nucleotide-binding</keyword>
<comment type="subcellular location">
    <subcellularLocation>
        <location evidence="1">Cell membrane</location>
        <topology evidence="1">Multi-pass membrane protein</topology>
    </subcellularLocation>
</comment>
<accession>A0A133VP87</accession>
<evidence type="ECO:0000256" key="7">
    <source>
        <dbReference type="ARBA" id="ARBA00022967"/>
    </source>
</evidence>
<dbReference type="SUPFAM" id="SSF81653">
    <property type="entry name" value="Calcium ATPase, transduction domain A"/>
    <property type="match status" value="1"/>
</dbReference>
<evidence type="ECO:0000256" key="6">
    <source>
        <dbReference type="ARBA" id="ARBA00022840"/>
    </source>
</evidence>
<dbReference type="Gene3D" id="1.20.1110.10">
    <property type="entry name" value="Calcium-transporting ATPase, transmembrane domain"/>
    <property type="match status" value="1"/>
</dbReference>
<dbReference type="Pfam" id="PF00689">
    <property type="entry name" value="Cation_ATPase_C"/>
    <property type="match status" value="1"/>
</dbReference>
<dbReference type="SFLD" id="SFLDF00027">
    <property type="entry name" value="p-type_atpase"/>
    <property type="match status" value="1"/>
</dbReference>
<evidence type="ECO:0000313" key="14">
    <source>
        <dbReference type="EMBL" id="KXB08276.1"/>
    </source>
</evidence>
<dbReference type="InterPro" id="IPR023214">
    <property type="entry name" value="HAD_sf"/>
</dbReference>
<dbReference type="PATRIC" id="fig|1698285.3.peg.239"/>
<evidence type="ECO:0000256" key="2">
    <source>
        <dbReference type="ARBA" id="ARBA00022475"/>
    </source>
</evidence>
<feature type="transmembrane region" description="Helical" evidence="12">
    <location>
        <begin position="271"/>
        <end position="296"/>
    </location>
</feature>
<feature type="transmembrane region" description="Helical" evidence="12">
    <location>
        <begin position="754"/>
        <end position="778"/>
    </location>
</feature>
<dbReference type="SUPFAM" id="SSF81665">
    <property type="entry name" value="Calcium ATPase, transmembrane domain M"/>
    <property type="match status" value="1"/>
</dbReference>
<protein>
    <recommendedName>
        <fullName evidence="13">Cation-transporting P-type ATPase N-terminal domain-containing protein</fullName>
    </recommendedName>
</protein>
<dbReference type="GO" id="GO:0005524">
    <property type="term" value="F:ATP binding"/>
    <property type="evidence" value="ECO:0007669"/>
    <property type="project" value="UniProtKB-KW"/>
</dbReference>
<feature type="coiled-coil region" evidence="10">
    <location>
        <begin position="170"/>
        <end position="197"/>
    </location>
</feature>
<dbReference type="FunFam" id="2.70.150.10:FF:000016">
    <property type="entry name" value="Calcium-transporting P-type ATPase putative"/>
    <property type="match status" value="1"/>
</dbReference>
<gene>
    <name evidence="14" type="ORF">AKJ56_01600</name>
</gene>
<dbReference type="Gene3D" id="3.40.50.1000">
    <property type="entry name" value="HAD superfamily/HAD-like"/>
    <property type="match status" value="1"/>
</dbReference>
<comment type="caution">
    <text evidence="14">The sequence shown here is derived from an EMBL/GenBank/DDBJ whole genome shotgun (WGS) entry which is preliminary data.</text>
</comment>
<sequence length="884" mass="97487">MNKNWHAKSKEEVLENIESSEEGLSEKEASQRLEEFGSNEIEKGEEASILKVFIDQFKDFLILILIIAAIISFFVGQEIDAVLIVSIVFANGVFGFAQDWKAEKSIQALKKMASPDALVLRNGEKKKVNSEEVVPGDIIVLSQGSSIPADARLIELQHLEVDESPLTGESVAVEKSTETLEEDVELAERENMVYKETNVVRGRGKGVVVETGMNTEIGKIATQLKEVGEEETVFQKEINALGKRLGVIILIVCAFLIPVLVWQGLGPIKSFLTGVALAVGAVPEGLPAVVTLTFALGTKRMVGKNALVRRLPVIESLGSVDVICTDKTGTLTENKMVVQKIYFEGRDINVTGGFSAEGSFKEREQEINPEEIEIILKAGALCNDSELQSDGKIIGDPTEFALIQVAEKAGMSRENLQEENPRVDEIPFSSESKRMTTIHKDDGDKIAYVKGAPEVVLDRCDRYLDDGEIKELGEEKRKELLDKNSEYAQNALRVLGFAFKKLERNLEKDEEVESGLVFIGLQGMMDPPRKEVKEAIETCRAAEIRTVMVTGDNATTAKAIGKELGFREKVITGKELNKMSEEELSNRIEEIEIFARTSPVDKVKILNALKKNGHIVAMTGDGVNDAPSLKRADVGTSMGINGTDVAKEASDMILLDDNYRTIKDAVAEGRGVFDNIRKFVNLLISSNAGEVMMVFIAAILFSPGKPPLTPAMLLWVNLLTDGLPALALGVDPKSKDIMKRPPKKKGENIIDEKIGFSILWIGFTVMIVMVLLYGQYIGQSVEKAMTIALTSFVFMKFSAIIPIRSRYGTPTISNKWLGLAVLSSIIAQLALLYTPLNRFFDVVPIGLNSWFLISLSAVGFFIFSYLMIKNEEKILNWMKNLKSF</sequence>
<dbReference type="InterPro" id="IPR004014">
    <property type="entry name" value="ATPase_P-typ_cation-transptr_N"/>
</dbReference>
<keyword evidence="6" id="KW-0067">ATP-binding</keyword>
<evidence type="ECO:0000256" key="9">
    <source>
        <dbReference type="ARBA" id="ARBA00023136"/>
    </source>
</evidence>
<organism evidence="14 15">
    <name type="scientific">candidate division MSBL1 archaeon SCGC-AAA382N08</name>
    <dbReference type="NCBI Taxonomy" id="1698285"/>
    <lineage>
        <taxon>Archaea</taxon>
        <taxon>Methanobacteriati</taxon>
        <taxon>Methanobacteriota</taxon>
        <taxon>candidate division MSBL1</taxon>
    </lineage>
</organism>
<dbReference type="InterPro" id="IPR001757">
    <property type="entry name" value="P_typ_ATPase"/>
</dbReference>
<dbReference type="Pfam" id="PF13246">
    <property type="entry name" value="Cation_ATPase"/>
    <property type="match status" value="1"/>
</dbReference>
<feature type="transmembrane region" description="Helical" evidence="12">
    <location>
        <begin position="245"/>
        <end position="265"/>
    </location>
</feature>
<dbReference type="SFLD" id="SFLDG00002">
    <property type="entry name" value="C1.7:_P-type_atpase_like"/>
    <property type="match status" value="1"/>
</dbReference>
<evidence type="ECO:0000256" key="5">
    <source>
        <dbReference type="ARBA" id="ARBA00022741"/>
    </source>
</evidence>
<evidence type="ECO:0000256" key="3">
    <source>
        <dbReference type="ARBA" id="ARBA00022692"/>
    </source>
</evidence>
<dbReference type="PANTHER" id="PTHR42861">
    <property type="entry name" value="CALCIUM-TRANSPORTING ATPASE"/>
    <property type="match status" value="1"/>
</dbReference>
<evidence type="ECO:0000256" key="11">
    <source>
        <dbReference type="SAM" id="MobiDB-lite"/>
    </source>
</evidence>
<feature type="transmembrane region" description="Helical" evidence="12">
    <location>
        <begin position="784"/>
        <end position="804"/>
    </location>
</feature>
<feature type="region of interest" description="Disordered" evidence="11">
    <location>
        <begin position="1"/>
        <end position="28"/>
    </location>
</feature>
<keyword evidence="4" id="KW-0479">Metal-binding</keyword>
<dbReference type="GO" id="GO:0015662">
    <property type="term" value="F:P-type ion transporter activity"/>
    <property type="evidence" value="ECO:0007669"/>
    <property type="project" value="UniProtKB-ARBA"/>
</dbReference>
<dbReference type="FunFam" id="3.40.50.1000:FF:000193">
    <property type="entry name" value="Plasma membrane calcium-transporting ATPase 2"/>
    <property type="match status" value="1"/>
</dbReference>
<dbReference type="GO" id="GO:0098662">
    <property type="term" value="P:inorganic cation transmembrane transport"/>
    <property type="evidence" value="ECO:0007669"/>
    <property type="project" value="UniProtKB-ARBA"/>
</dbReference>
<dbReference type="GO" id="GO:0005886">
    <property type="term" value="C:plasma membrane"/>
    <property type="evidence" value="ECO:0007669"/>
    <property type="project" value="UniProtKB-SubCell"/>
</dbReference>
<dbReference type="InterPro" id="IPR023299">
    <property type="entry name" value="ATPase_P-typ_cyto_dom_N"/>
</dbReference>
<dbReference type="Gene3D" id="2.70.150.10">
    <property type="entry name" value="Calcium-transporting ATPase, cytoplasmic transduction domain A"/>
    <property type="match status" value="1"/>
</dbReference>
<keyword evidence="3 12" id="KW-0812">Transmembrane</keyword>
<reference evidence="14 15" key="1">
    <citation type="journal article" date="2016" name="Sci. Rep.">
        <title>Metabolic traits of an uncultured archaeal lineage -MSBL1- from brine pools of the Red Sea.</title>
        <authorList>
            <person name="Mwirichia R."/>
            <person name="Alam I."/>
            <person name="Rashid M."/>
            <person name="Vinu M."/>
            <person name="Ba-Alawi W."/>
            <person name="Anthony Kamau A."/>
            <person name="Kamanda Ngugi D."/>
            <person name="Goker M."/>
            <person name="Klenk H.P."/>
            <person name="Bajic V."/>
            <person name="Stingl U."/>
        </authorList>
    </citation>
    <scope>NUCLEOTIDE SEQUENCE [LARGE SCALE GENOMIC DNA]</scope>
    <source>
        <strain evidence="14">SCGC-AAA382N08</strain>
    </source>
</reference>
<dbReference type="GO" id="GO:0016887">
    <property type="term" value="F:ATP hydrolysis activity"/>
    <property type="evidence" value="ECO:0007669"/>
    <property type="project" value="InterPro"/>
</dbReference>
<keyword evidence="2" id="KW-1003">Cell membrane</keyword>
<keyword evidence="8 12" id="KW-1133">Transmembrane helix</keyword>
<dbReference type="Pfam" id="PF00122">
    <property type="entry name" value="E1-E2_ATPase"/>
    <property type="match status" value="1"/>
</dbReference>
<keyword evidence="10" id="KW-0175">Coiled coil</keyword>